<evidence type="ECO:0000313" key="2">
    <source>
        <dbReference type="Proteomes" id="UP000095287"/>
    </source>
</evidence>
<sequence length="67" mass="7611">MQEDFLDDLELDGKMDGRRYAEIEKDGMPMNWTSSNVVLIFIASHASDSSGTDDRHPENTTFAWQST</sequence>
<dbReference type="WBParaSite" id="L893_g17651.t1">
    <property type="protein sequence ID" value="L893_g17651.t1"/>
    <property type="gene ID" value="L893_g17651"/>
</dbReference>
<protein>
    <submittedName>
        <fullName evidence="3">Uncharacterized protein</fullName>
    </submittedName>
</protein>
<organism evidence="2 3">
    <name type="scientific">Steinernema glaseri</name>
    <dbReference type="NCBI Taxonomy" id="37863"/>
    <lineage>
        <taxon>Eukaryota</taxon>
        <taxon>Metazoa</taxon>
        <taxon>Ecdysozoa</taxon>
        <taxon>Nematoda</taxon>
        <taxon>Chromadorea</taxon>
        <taxon>Rhabditida</taxon>
        <taxon>Tylenchina</taxon>
        <taxon>Panagrolaimomorpha</taxon>
        <taxon>Strongyloidoidea</taxon>
        <taxon>Steinernematidae</taxon>
        <taxon>Steinernema</taxon>
    </lineage>
</organism>
<dbReference type="Proteomes" id="UP000095287">
    <property type="component" value="Unplaced"/>
</dbReference>
<reference evidence="3" key="1">
    <citation type="submission" date="2016-11" db="UniProtKB">
        <authorList>
            <consortium name="WormBaseParasite"/>
        </authorList>
    </citation>
    <scope>IDENTIFICATION</scope>
</reference>
<evidence type="ECO:0000313" key="3">
    <source>
        <dbReference type="WBParaSite" id="L893_g17651.t1"/>
    </source>
</evidence>
<proteinExistence type="predicted"/>
<name>A0A1I7YLK5_9BILA</name>
<evidence type="ECO:0000256" key="1">
    <source>
        <dbReference type="SAM" id="MobiDB-lite"/>
    </source>
</evidence>
<accession>A0A1I7YLK5</accession>
<dbReference type="AlphaFoldDB" id="A0A1I7YLK5"/>
<keyword evidence="2" id="KW-1185">Reference proteome</keyword>
<feature type="region of interest" description="Disordered" evidence="1">
    <location>
        <begin position="47"/>
        <end position="67"/>
    </location>
</feature>